<keyword evidence="8 9" id="KW-0472">Membrane</keyword>
<evidence type="ECO:0000256" key="6">
    <source>
        <dbReference type="ARBA" id="ARBA00023065"/>
    </source>
</evidence>
<keyword evidence="7 9" id="KW-0496">Mitochondrion</keyword>
<comment type="function">
    <text evidence="9">Mitochondrial membrane ATP synthase (F(1)F(0) ATP synthase or Complex V) produces ATP from ADP in the presence of a proton gradient across the membrane which is generated by electron transport complexes of the respiratory chain.</text>
</comment>
<proteinExistence type="evidence at transcript level"/>
<dbReference type="FunFam" id="1.10.246.110:FF:000001">
    <property type="entry name" value="ATP synthase-coupling factor 6, mitochondrial"/>
    <property type="match status" value="1"/>
</dbReference>
<evidence type="ECO:0000256" key="2">
    <source>
        <dbReference type="ARBA" id="ARBA00022448"/>
    </source>
</evidence>
<organism evidence="10">
    <name type="scientific">Argas monolakensis</name>
    <name type="common">Mono lake bird tick</name>
    <dbReference type="NCBI Taxonomy" id="34602"/>
    <lineage>
        <taxon>Eukaryota</taxon>
        <taxon>Metazoa</taxon>
        <taxon>Ecdysozoa</taxon>
        <taxon>Arthropoda</taxon>
        <taxon>Chelicerata</taxon>
        <taxon>Arachnida</taxon>
        <taxon>Acari</taxon>
        <taxon>Parasitiformes</taxon>
        <taxon>Ixodida</taxon>
        <taxon>Ixodoidea</taxon>
        <taxon>Argasidae</taxon>
        <taxon>Argasinae</taxon>
        <taxon>Argas</taxon>
    </lineage>
</organism>
<protein>
    <recommendedName>
        <fullName evidence="9">ATP synthase-coupling factor 6, mitochondrial</fullName>
        <shortName evidence="9">ATPase subunit F6</shortName>
    </recommendedName>
</protein>
<reference evidence="10" key="1">
    <citation type="journal article" date="2008" name="Insect Biochem. Mol. Biol.">
        <title>Comparative sialomics between hard and soft ticks: implications for the evolution of blood-feeding behavior.</title>
        <authorList>
            <person name="Mans B.J."/>
            <person name="Andersen J.F."/>
            <person name="Francischetti I.M."/>
            <person name="Valenzuela J.G."/>
            <person name="Schwan T.G."/>
            <person name="Pham V.M."/>
            <person name="Garfield M.K."/>
            <person name="Hammer C.H."/>
            <person name="Ribeiro J.M."/>
        </authorList>
    </citation>
    <scope>NUCLEOTIDE SEQUENCE</scope>
    <source>
        <strain evidence="10">AM-949</strain>
        <tissue evidence="10">Adult salivary gland</tissue>
    </source>
</reference>
<sequence>MALSGKALFFGRRCFVECIRNYGITPVLTQKALDPVQKLFVDKLREYTQKSKMSGDLFVDPNPVIMKEYEDDIKRAEVQYGGGKGIDMTKFPEFKFADPQLDSVSLEKK</sequence>
<dbReference type="GO" id="GO:0015078">
    <property type="term" value="F:proton transmembrane transporter activity"/>
    <property type="evidence" value="ECO:0007669"/>
    <property type="project" value="InterPro"/>
</dbReference>
<evidence type="ECO:0000256" key="5">
    <source>
        <dbReference type="ARBA" id="ARBA00022792"/>
    </source>
</evidence>
<comment type="subcellular location">
    <subcellularLocation>
        <location evidence="9">Mitochondrion</location>
    </subcellularLocation>
    <subcellularLocation>
        <location evidence="9">Mitochondrion inner membrane</location>
    </subcellularLocation>
</comment>
<evidence type="ECO:0000256" key="7">
    <source>
        <dbReference type="ARBA" id="ARBA00023128"/>
    </source>
</evidence>
<dbReference type="EMBL" id="DQ886892">
    <property type="protein sequence ID" value="ABI52809.1"/>
    <property type="molecule type" value="mRNA"/>
</dbReference>
<dbReference type="InterPro" id="IPR036204">
    <property type="entry name" value="ATP_synth_f6_sf_mt"/>
</dbReference>
<evidence type="ECO:0000256" key="9">
    <source>
        <dbReference type="PIRNR" id="PIRNR002455"/>
    </source>
</evidence>
<dbReference type="InterPro" id="IPR008387">
    <property type="entry name" value="ATP_synth_f6_mt"/>
</dbReference>
<name>Q09JF4_ARGMO</name>
<dbReference type="Pfam" id="PF05511">
    <property type="entry name" value="ATP-synt_F6"/>
    <property type="match status" value="1"/>
</dbReference>
<dbReference type="GO" id="GO:0045259">
    <property type="term" value="C:proton-transporting ATP synthase complex"/>
    <property type="evidence" value="ECO:0007669"/>
    <property type="project" value="UniProtKB-KW"/>
</dbReference>
<dbReference type="SUPFAM" id="SSF111357">
    <property type="entry name" value="Mitochondrial ATP synthase coupling factor 6"/>
    <property type="match status" value="1"/>
</dbReference>
<evidence type="ECO:0000256" key="8">
    <source>
        <dbReference type="ARBA" id="ARBA00023136"/>
    </source>
</evidence>
<dbReference type="PIRSF" id="PIRSF002455">
    <property type="entry name" value="ATP_synthase_coupling_factor_6"/>
    <property type="match status" value="1"/>
</dbReference>
<keyword evidence="3" id="KW-0138">CF(0)</keyword>
<dbReference type="PANTHER" id="PTHR12441">
    <property type="entry name" value="ATP SYNTHASE COUPLING FACTOR 6, MITOCHONDRIAL"/>
    <property type="match status" value="1"/>
</dbReference>
<evidence type="ECO:0000256" key="3">
    <source>
        <dbReference type="ARBA" id="ARBA00022547"/>
    </source>
</evidence>
<keyword evidence="5 9" id="KW-0999">Mitochondrion inner membrane</keyword>
<evidence type="ECO:0000313" key="10">
    <source>
        <dbReference type="EMBL" id="ABI52809.1"/>
    </source>
</evidence>
<evidence type="ECO:0000256" key="1">
    <source>
        <dbReference type="ARBA" id="ARBA00007346"/>
    </source>
</evidence>
<dbReference type="GO" id="GO:0005743">
    <property type="term" value="C:mitochondrial inner membrane"/>
    <property type="evidence" value="ECO:0007669"/>
    <property type="project" value="UniProtKB-SubCell"/>
</dbReference>
<evidence type="ECO:0000256" key="4">
    <source>
        <dbReference type="ARBA" id="ARBA00022781"/>
    </source>
</evidence>
<accession>Q09JF4</accession>
<dbReference type="AlphaFoldDB" id="Q09JF4"/>
<keyword evidence="6 9" id="KW-0406">Ion transport</keyword>
<dbReference type="PANTHER" id="PTHR12441:SF10">
    <property type="entry name" value="ATP SYNTHASE-COUPLING FACTOR 6, MITOCHONDRIAL"/>
    <property type="match status" value="1"/>
</dbReference>
<keyword evidence="2 9" id="KW-0813">Transport</keyword>
<keyword evidence="4 9" id="KW-0375">Hydrogen ion transport</keyword>
<dbReference type="GO" id="GO:0015986">
    <property type="term" value="P:proton motive force-driven ATP synthesis"/>
    <property type="evidence" value="ECO:0007669"/>
    <property type="project" value="InterPro"/>
</dbReference>
<comment type="similarity">
    <text evidence="1 9">Belongs to the eukaryotic ATPase subunit F6 family.</text>
</comment>
<dbReference type="Gene3D" id="1.10.246.110">
    <property type="entry name" value="Mitochondrial ATP synthase-coupling factor 6"/>
    <property type="match status" value="1"/>
</dbReference>